<protein>
    <submittedName>
        <fullName evidence="3">Arsenate reductase</fullName>
    </submittedName>
</protein>
<sequence length="117" mass="13669">MQKITVYEKPTCTTCRKVSKALTEARIDFDKVNYYIEPFSKTKLKELLKKMNMKPSELLRKNDEAYKKLKSRIEKLSEDEILNLMIENPDLVQRPIVEVGDKAILARPPEKIKDILS</sequence>
<dbReference type="Pfam" id="PF03960">
    <property type="entry name" value="ArsC"/>
    <property type="match status" value="1"/>
</dbReference>
<comment type="caution">
    <text evidence="3">The sequence shown here is derived from an EMBL/GenBank/DDBJ whole genome shotgun (WGS) entry which is preliminary data.</text>
</comment>
<comment type="similarity">
    <text evidence="1 2">Belongs to the ArsC family.</text>
</comment>
<evidence type="ECO:0000256" key="1">
    <source>
        <dbReference type="ARBA" id="ARBA00007198"/>
    </source>
</evidence>
<dbReference type="EMBL" id="DSVI01000027">
    <property type="protein sequence ID" value="HGT49344.1"/>
    <property type="molecule type" value="Genomic_DNA"/>
</dbReference>
<dbReference type="InterPro" id="IPR006660">
    <property type="entry name" value="Arsenate_reductase-like"/>
</dbReference>
<proteinExistence type="inferred from homology"/>
<evidence type="ECO:0000313" key="3">
    <source>
        <dbReference type="EMBL" id="HGT49344.1"/>
    </source>
</evidence>
<organism evidence="3">
    <name type="scientific">Ignavibacterium album</name>
    <dbReference type="NCBI Taxonomy" id="591197"/>
    <lineage>
        <taxon>Bacteria</taxon>
        <taxon>Pseudomonadati</taxon>
        <taxon>Ignavibacteriota</taxon>
        <taxon>Ignavibacteria</taxon>
        <taxon>Ignavibacteriales</taxon>
        <taxon>Ignavibacteriaceae</taxon>
        <taxon>Ignavibacterium</taxon>
    </lineage>
</organism>
<dbReference type="PANTHER" id="PTHR30041">
    <property type="entry name" value="ARSENATE REDUCTASE"/>
    <property type="match status" value="1"/>
</dbReference>
<dbReference type="AlphaFoldDB" id="A0A832G8R8"/>
<gene>
    <name evidence="3" type="ORF">ENS56_14995</name>
</gene>
<dbReference type="Gene3D" id="3.40.30.10">
    <property type="entry name" value="Glutaredoxin"/>
    <property type="match status" value="1"/>
</dbReference>
<name>A0A832G8R8_9BACT</name>
<dbReference type="PROSITE" id="PS51353">
    <property type="entry name" value="ARSC"/>
    <property type="match status" value="1"/>
</dbReference>
<dbReference type="SUPFAM" id="SSF52833">
    <property type="entry name" value="Thioredoxin-like"/>
    <property type="match status" value="1"/>
</dbReference>
<dbReference type="PANTHER" id="PTHR30041:SF4">
    <property type="entry name" value="ARSENATE REDUCTASE"/>
    <property type="match status" value="1"/>
</dbReference>
<reference evidence="3" key="1">
    <citation type="journal article" date="2020" name="mSystems">
        <title>Genome- and Community-Level Interaction Insights into Carbon Utilization and Element Cycling Functions of Hydrothermarchaeota in Hydrothermal Sediment.</title>
        <authorList>
            <person name="Zhou Z."/>
            <person name="Liu Y."/>
            <person name="Xu W."/>
            <person name="Pan J."/>
            <person name="Luo Z.H."/>
            <person name="Li M."/>
        </authorList>
    </citation>
    <scope>NUCLEOTIDE SEQUENCE [LARGE SCALE GENOMIC DNA]</scope>
    <source>
        <strain evidence="3">SpSt-500</strain>
    </source>
</reference>
<accession>A0A832G8R8</accession>
<evidence type="ECO:0000256" key="2">
    <source>
        <dbReference type="PROSITE-ProRule" id="PRU01282"/>
    </source>
</evidence>
<dbReference type="InterPro" id="IPR036249">
    <property type="entry name" value="Thioredoxin-like_sf"/>
</dbReference>